<comment type="caution">
    <text evidence="1">The sequence shown here is derived from an EMBL/GenBank/DDBJ whole genome shotgun (WGS) entry which is preliminary data.</text>
</comment>
<keyword evidence="2" id="KW-1185">Reference proteome</keyword>
<name>A0ACC2RLL2_9FUNG</name>
<gene>
    <name evidence="1" type="ORF">DSO57_1009306</name>
</gene>
<organism evidence="1 2">
    <name type="scientific">Entomophthora muscae</name>
    <dbReference type="NCBI Taxonomy" id="34485"/>
    <lineage>
        <taxon>Eukaryota</taxon>
        <taxon>Fungi</taxon>
        <taxon>Fungi incertae sedis</taxon>
        <taxon>Zoopagomycota</taxon>
        <taxon>Entomophthoromycotina</taxon>
        <taxon>Entomophthoromycetes</taxon>
        <taxon>Entomophthorales</taxon>
        <taxon>Entomophthoraceae</taxon>
        <taxon>Entomophthora</taxon>
    </lineage>
</organism>
<evidence type="ECO:0000313" key="2">
    <source>
        <dbReference type="Proteomes" id="UP001165960"/>
    </source>
</evidence>
<dbReference type="Proteomes" id="UP001165960">
    <property type="component" value="Unassembled WGS sequence"/>
</dbReference>
<evidence type="ECO:0000313" key="1">
    <source>
        <dbReference type="EMBL" id="KAJ9050948.1"/>
    </source>
</evidence>
<proteinExistence type="predicted"/>
<sequence length="226" mass="24603">MQLISLLSVSLVQGASLKNSNKTTVHFSERTKDVETSKCIVFQEGFKWAGGDDFNAHYQSLEPPPLDKVCNSLNSLTGEFGRCLLVFGHKYRFRDPVIVNGPEPCLTSTCVATVNKTITQNIMVHSDLDIGSHIDVKMAFGFIPGNLHFSRSARSKAGVSFPFKGPGVATISFKSICYLLNGTFTLPSDNWASGFKSEKNGTICIPLTLDDGSLDGIYEIKVSNLA</sequence>
<protein>
    <submittedName>
        <fullName evidence="1">Uncharacterized protein</fullName>
    </submittedName>
</protein>
<reference evidence="1" key="1">
    <citation type="submission" date="2022-04" db="EMBL/GenBank/DDBJ databases">
        <title>Genome of the entomopathogenic fungus Entomophthora muscae.</title>
        <authorList>
            <person name="Elya C."/>
            <person name="Lovett B.R."/>
            <person name="Lee E."/>
            <person name="Macias A.M."/>
            <person name="Hajek A.E."/>
            <person name="De Bivort B.L."/>
            <person name="Kasson M.T."/>
            <person name="De Fine Licht H.H."/>
            <person name="Stajich J.E."/>
        </authorList>
    </citation>
    <scope>NUCLEOTIDE SEQUENCE</scope>
    <source>
        <strain evidence="1">Berkeley</strain>
    </source>
</reference>
<dbReference type="EMBL" id="QTSX02007129">
    <property type="protein sequence ID" value="KAJ9050948.1"/>
    <property type="molecule type" value="Genomic_DNA"/>
</dbReference>
<accession>A0ACC2RLL2</accession>